<feature type="chain" id="PRO_5020542695" evidence="1">
    <location>
        <begin position="21"/>
        <end position="166"/>
    </location>
</feature>
<sequence length="166" mass="18276">MYFLKTLAVLPVLLASHVFASPLEKRVTVTQTGAIIAPVDGSSITPGTPFDFEYGDGWGDGCYPGFTSINVWLVDHEPTGSDLNSTYQFPDGDYLYYFGNFLIRNFDDLPPLSTPPPPSTLTLPEPLDSSYDDTEVYIAVVEELTSCVPNGYTKWGLESNNLQYSV</sequence>
<accession>A0A4S4KGL5</accession>
<keyword evidence="1" id="KW-0732">Signal</keyword>
<name>A0A4S4KGL5_9APHY</name>
<proteinExistence type="predicted"/>
<dbReference type="EMBL" id="SGPJ01000171">
    <property type="protein sequence ID" value="THG97388.1"/>
    <property type="molecule type" value="Genomic_DNA"/>
</dbReference>
<evidence type="ECO:0000256" key="1">
    <source>
        <dbReference type="SAM" id="SignalP"/>
    </source>
</evidence>
<dbReference type="Proteomes" id="UP000309038">
    <property type="component" value="Unassembled WGS sequence"/>
</dbReference>
<evidence type="ECO:0000313" key="3">
    <source>
        <dbReference type="Proteomes" id="UP000309038"/>
    </source>
</evidence>
<organism evidence="2 3">
    <name type="scientific">Hermanssonia centrifuga</name>
    <dbReference type="NCBI Taxonomy" id="98765"/>
    <lineage>
        <taxon>Eukaryota</taxon>
        <taxon>Fungi</taxon>
        <taxon>Dikarya</taxon>
        <taxon>Basidiomycota</taxon>
        <taxon>Agaricomycotina</taxon>
        <taxon>Agaricomycetes</taxon>
        <taxon>Polyporales</taxon>
        <taxon>Meruliaceae</taxon>
        <taxon>Hermanssonia</taxon>
    </lineage>
</organism>
<evidence type="ECO:0000313" key="2">
    <source>
        <dbReference type="EMBL" id="THG97388.1"/>
    </source>
</evidence>
<protein>
    <submittedName>
        <fullName evidence="2">Uncharacterized protein</fullName>
    </submittedName>
</protein>
<dbReference type="AlphaFoldDB" id="A0A4S4KGL5"/>
<gene>
    <name evidence="2" type="ORF">EW026_g4606</name>
</gene>
<comment type="caution">
    <text evidence="2">The sequence shown here is derived from an EMBL/GenBank/DDBJ whole genome shotgun (WGS) entry which is preliminary data.</text>
</comment>
<keyword evidence="3" id="KW-1185">Reference proteome</keyword>
<reference evidence="2 3" key="1">
    <citation type="submission" date="2019-02" db="EMBL/GenBank/DDBJ databases">
        <title>Genome sequencing of the rare red list fungi Phlebia centrifuga.</title>
        <authorList>
            <person name="Buettner E."/>
            <person name="Kellner H."/>
        </authorList>
    </citation>
    <scope>NUCLEOTIDE SEQUENCE [LARGE SCALE GENOMIC DNA]</scope>
    <source>
        <strain evidence="2 3">DSM 108282</strain>
    </source>
</reference>
<feature type="signal peptide" evidence="1">
    <location>
        <begin position="1"/>
        <end position="20"/>
    </location>
</feature>